<gene>
    <name evidence="2" type="ORF">PNOK_0420300</name>
</gene>
<proteinExistence type="predicted"/>
<evidence type="ECO:0000313" key="3">
    <source>
        <dbReference type="Proteomes" id="UP000217199"/>
    </source>
</evidence>
<dbReference type="PANTHER" id="PTHR37487:SF2">
    <property type="entry name" value="EXPRESSED PROTEIN"/>
    <property type="match status" value="1"/>
</dbReference>
<evidence type="ECO:0000313" key="2">
    <source>
        <dbReference type="EMBL" id="PAV19270.1"/>
    </source>
</evidence>
<organism evidence="2 3">
    <name type="scientific">Pyrrhoderma noxium</name>
    <dbReference type="NCBI Taxonomy" id="2282107"/>
    <lineage>
        <taxon>Eukaryota</taxon>
        <taxon>Fungi</taxon>
        <taxon>Dikarya</taxon>
        <taxon>Basidiomycota</taxon>
        <taxon>Agaricomycotina</taxon>
        <taxon>Agaricomycetes</taxon>
        <taxon>Hymenochaetales</taxon>
        <taxon>Hymenochaetaceae</taxon>
        <taxon>Pyrrhoderma</taxon>
    </lineage>
</organism>
<dbReference type="OrthoDB" id="3362246at2759"/>
<sequence>MKYILSIATLLFAGTVTAQTPLVVNTPANAVQCEPVLLTWSGDSAPFLAVRFSVHILPLPGNDIEGAPLVDLGEQEGNSVIWEVNVPAGTSVDFVIKDSSGTEAFSAPFTIQPSDDSSCLALRN</sequence>
<protein>
    <submittedName>
        <fullName evidence="2">Ser-thr-rich glycosyl-phosphatidyl-inositol-anchored membrane family</fullName>
    </submittedName>
</protein>
<feature type="chain" id="PRO_5013823725" evidence="1">
    <location>
        <begin position="19"/>
        <end position="124"/>
    </location>
</feature>
<comment type="caution">
    <text evidence="2">The sequence shown here is derived from an EMBL/GenBank/DDBJ whole genome shotgun (WGS) entry which is preliminary data.</text>
</comment>
<feature type="signal peptide" evidence="1">
    <location>
        <begin position="1"/>
        <end position="18"/>
    </location>
</feature>
<reference evidence="2 3" key="1">
    <citation type="journal article" date="2017" name="Mol. Ecol.">
        <title>Comparative and population genomic landscape of Phellinus noxius: A hypervariable fungus causing root rot in trees.</title>
        <authorList>
            <person name="Chung C.L."/>
            <person name="Lee T.J."/>
            <person name="Akiba M."/>
            <person name="Lee H.H."/>
            <person name="Kuo T.H."/>
            <person name="Liu D."/>
            <person name="Ke H.M."/>
            <person name="Yokoi T."/>
            <person name="Roa M.B."/>
            <person name="Lu M.J."/>
            <person name="Chang Y.Y."/>
            <person name="Ann P.J."/>
            <person name="Tsai J.N."/>
            <person name="Chen C.Y."/>
            <person name="Tzean S.S."/>
            <person name="Ota Y."/>
            <person name="Hattori T."/>
            <person name="Sahashi N."/>
            <person name="Liou R.F."/>
            <person name="Kikuchi T."/>
            <person name="Tsai I.J."/>
        </authorList>
    </citation>
    <scope>NUCLEOTIDE SEQUENCE [LARGE SCALE GENOMIC DNA]</scope>
    <source>
        <strain evidence="2 3">FFPRI411160</strain>
    </source>
</reference>
<keyword evidence="3" id="KW-1185">Reference proteome</keyword>
<dbReference type="Proteomes" id="UP000217199">
    <property type="component" value="Unassembled WGS sequence"/>
</dbReference>
<dbReference type="PANTHER" id="PTHR37487">
    <property type="entry name" value="CHROMOSOME 1, WHOLE GENOME SHOTGUN SEQUENCE"/>
    <property type="match status" value="1"/>
</dbReference>
<dbReference type="InParanoid" id="A0A286UI17"/>
<name>A0A286UI17_9AGAM</name>
<dbReference type="STRING" id="2282107.A0A286UI17"/>
<keyword evidence="1" id="KW-0732">Signal</keyword>
<dbReference type="EMBL" id="NBII01000004">
    <property type="protein sequence ID" value="PAV19270.1"/>
    <property type="molecule type" value="Genomic_DNA"/>
</dbReference>
<dbReference type="AlphaFoldDB" id="A0A286UI17"/>
<evidence type="ECO:0000256" key="1">
    <source>
        <dbReference type="SAM" id="SignalP"/>
    </source>
</evidence>
<accession>A0A286UI17</accession>